<keyword evidence="3" id="KW-1185">Reference proteome</keyword>
<evidence type="ECO:0000313" key="2">
    <source>
        <dbReference type="EMBL" id="CAA7016119.1"/>
    </source>
</evidence>
<dbReference type="PANTHER" id="PTHR36617:SF16">
    <property type="entry name" value="OS04G0516500 PROTEIN"/>
    <property type="match status" value="1"/>
</dbReference>
<feature type="domain" description="Reverse transcriptase zinc-binding" evidence="1">
    <location>
        <begin position="157"/>
        <end position="245"/>
    </location>
</feature>
<organism evidence="2 3">
    <name type="scientific">Microthlaspi erraticum</name>
    <dbReference type="NCBI Taxonomy" id="1685480"/>
    <lineage>
        <taxon>Eukaryota</taxon>
        <taxon>Viridiplantae</taxon>
        <taxon>Streptophyta</taxon>
        <taxon>Embryophyta</taxon>
        <taxon>Tracheophyta</taxon>
        <taxon>Spermatophyta</taxon>
        <taxon>Magnoliopsida</taxon>
        <taxon>eudicotyledons</taxon>
        <taxon>Gunneridae</taxon>
        <taxon>Pentapetalae</taxon>
        <taxon>rosids</taxon>
        <taxon>malvids</taxon>
        <taxon>Brassicales</taxon>
        <taxon>Brassicaceae</taxon>
        <taxon>Coluteocarpeae</taxon>
        <taxon>Microthlaspi</taxon>
    </lineage>
</organism>
<name>A0A6D2HPX1_9BRAS</name>
<dbReference type="Proteomes" id="UP000467841">
    <property type="component" value="Unassembled WGS sequence"/>
</dbReference>
<dbReference type="OrthoDB" id="685268at2759"/>
<dbReference type="PANTHER" id="PTHR36617">
    <property type="entry name" value="PROTEIN, PUTATIVE-RELATED"/>
    <property type="match status" value="1"/>
</dbReference>
<protein>
    <recommendedName>
        <fullName evidence="1">Reverse transcriptase zinc-binding domain-containing protein</fullName>
    </recommendedName>
</protein>
<comment type="caution">
    <text evidence="2">The sequence shown here is derived from an EMBL/GenBank/DDBJ whole genome shotgun (WGS) entry which is preliminary data.</text>
</comment>
<dbReference type="InterPro" id="IPR026960">
    <property type="entry name" value="RVT-Znf"/>
</dbReference>
<dbReference type="EMBL" id="CACVBM020000222">
    <property type="protein sequence ID" value="CAA7016119.1"/>
    <property type="molecule type" value="Genomic_DNA"/>
</dbReference>
<evidence type="ECO:0000259" key="1">
    <source>
        <dbReference type="Pfam" id="PF13966"/>
    </source>
</evidence>
<dbReference type="Pfam" id="PF13966">
    <property type="entry name" value="zf-RVT"/>
    <property type="match status" value="1"/>
</dbReference>
<sequence length="292" mass="33846">MNVAMIAKVGWRLLQDHTSLWARVIRSKYKIGVVSERHWMLPKSHWSSTWRSIMVGLRDVLKLGQGWIIGDGSDIRFWTDKWVSDKPLLNLEALVPPGNYEGVTARDLWQDGVGWLWDRIVPFVSENSRLELMSVVVDTVTGTKDQLSWRPSPSGKFSVKSAYALVTRNDAPRVNMEEFFRRIWKVEEPERVRFFLWLAGTQSVMTNLERKRRHLCESDICTICKGGIETLIHILRDCPAMQGIWNRVVPVRRQREFFESSILTWLYGNLGEHGLVEGTPWSTTFAMAVWWG</sequence>
<dbReference type="AlphaFoldDB" id="A0A6D2HPX1"/>
<evidence type="ECO:0000313" key="3">
    <source>
        <dbReference type="Proteomes" id="UP000467841"/>
    </source>
</evidence>
<gene>
    <name evidence="2" type="ORF">MERR_LOCUS3354</name>
</gene>
<accession>A0A6D2HPX1</accession>
<proteinExistence type="predicted"/>
<reference evidence="2" key="1">
    <citation type="submission" date="2020-01" db="EMBL/GenBank/DDBJ databases">
        <authorList>
            <person name="Mishra B."/>
        </authorList>
    </citation>
    <scope>NUCLEOTIDE SEQUENCE [LARGE SCALE GENOMIC DNA]</scope>
</reference>